<keyword evidence="4 7" id="KW-0812">Transmembrane</keyword>
<dbReference type="Pfam" id="PF26002">
    <property type="entry name" value="Beta-barrel_AprE"/>
    <property type="match status" value="1"/>
</dbReference>
<dbReference type="GO" id="GO:0016020">
    <property type="term" value="C:membrane"/>
    <property type="evidence" value="ECO:0007669"/>
    <property type="project" value="UniProtKB-SubCell"/>
</dbReference>
<dbReference type="InterPro" id="IPR058982">
    <property type="entry name" value="Beta-barrel_AprE"/>
</dbReference>
<keyword evidence="6 7" id="KW-0472">Membrane</keyword>
<dbReference type="PANTHER" id="PTHR30386">
    <property type="entry name" value="MEMBRANE FUSION SUBUNIT OF EMRAB-TOLC MULTIDRUG EFFLUX PUMP"/>
    <property type="match status" value="1"/>
</dbReference>
<dbReference type="InterPro" id="IPR050739">
    <property type="entry name" value="MFP"/>
</dbReference>
<keyword evidence="10" id="KW-1185">Reference proteome</keyword>
<accession>A0A7X5QRU5</accession>
<dbReference type="Proteomes" id="UP000518878">
    <property type="component" value="Unassembled WGS sequence"/>
</dbReference>
<dbReference type="RefSeq" id="WP_166697937.1">
    <property type="nucleotide sequence ID" value="NZ_JAAQTL010000001.1"/>
</dbReference>
<dbReference type="Gene3D" id="2.40.30.170">
    <property type="match status" value="1"/>
</dbReference>
<gene>
    <name evidence="9" type="ORF">HBF32_01870</name>
</gene>
<evidence type="ECO:0000256" key="3">
    <source>
        <dbReference type="ARBA" id="ARBA00022448"/>
    </source>
</evidence>
<organism evidence="9 10">
    <name type="scientific">Luteibacter yeojuensis</name>
    <dbReference type="NCBI Taxonomy" id="345309"/>
    <lineage>
        <taxon>Bacteria</taxon>
        <taxon>Pseudomonadati</taxon>
        <taxon>Pseudomonadota</taxon>
        <taxon>Gammaproteobacteria</taxon>
        <taxon>Lysobacterales</taxon>
        <taxon>Rhodanobacteraceae</taxon>
        <taxon>Luteibacter</taxon>
    </lineage>
</organism>
<dbReference type="PROSITE" id="PS00543">
    <property type="entry name" value="HLYD_FAMILY"/>
    <property type="match status" value="1"/>
</dbReference>
<comment type="subcellular location">
    <subcellularLocation>
        <location evidence="1">Membrane</location>
        <topology evidence="1">Single-pass membrane protein</topology>
    </subcellularLocation>
</comment>
<dbReference type="AlphaFoldDB" id="A0A7X5QRU5"/>
<protein>
    <submittedName>
        <fullName evidence="9">HlyD family efflux transporter periplasmic adaptor subunit</fullName>
    </submittedName>
</protein>
<name>A0A7X5QRU5_9GAMM</name>
<dbReference type="PANTHER" id="PTHR30386:SF28">
    <property type="entry name" value="EXPORTED PROTEIN"/>
    <property type="match status" value="1"/>
</dbReference>
<evidence type="ECO:0000313" key="9">
    <source>
        <dbReference type="EMBL" id="NID14214.1"/>
    </source>
</evidence>
<evidence type="ECO:0000256" key="5">
    <source>
        <dbReference type="ARBA" id="ARBA00022989"/>
    </source>
</evidence>
<keyword evidence="3" id="KW-0813">Transport</keyword>
<dbReference type="GO" id="GO:0009306">
    <property type="term" value="P:protein secretion"/>
    <property type="evidence" value="ECO:0007669"/>
    <property type="project" value="InterPro"/>
</dbReference>
<dbReference type="Gene3D" id="2.40.50.100">
    <property type="match status" value="1"/>
</dbReference>
<reference evidence="9 10" key="1">
    <citation type="journal article" date="2006" name="Int. J. Syst. Evol. Microbiol.">
        <title>Dyella yeojuensis sp. nov., isolated from greenhouse soil in Korea.</title>
        <authorList>
            <person name="Kim B.Y."/>
            <person name="Weon H.Y."/>
            <person name="Lee K.H."/>
            <person name="Seok S.J."/>
            <person name="Kwon S.W."/>
            <person name="Go S.J."/>
            <person name="Stackebrandt E."/>
        </authorList>
    </citation>
    <scope>NUCLEOTIDE SEQUENCE [LARGE SCALE GENOMIC DNA]</scope>
    <source>
        <strain evidence="9 10">DSM 17673</strain>
    </source>
</reference>
<proteinExistence type="inferred from homology"/>
<dbReference type="SUPFAM" id="SSF111369">
    <property type="entry name" value="HlyD-like secretion proteins"/>
    <property type="match status" value="1"/>
</dbReference>
<keyword evidence="5 7" id="KW-1133">Transmembrane helix</keyword>
<comment type="similarity">
    <text evidence="2">Belongs to the membrane fusion protein (MFP) (TC 8.A.1) family.</text>
</comment>
<evidence type="ECO:0000313" key="10">
    <source>
        <dbReference type="Proteomes" id="UP000518878"/>
    </source>
</evidence>
<feature type="domain" description="AprE-like beta-barrel" evidence="8">
    <location>
        <begin position="287"/>
        <end position="381"/>
    </location>
</feature>
<evidence type="ECO:0000256" key="7">
    <source>
        <dbReference type="SAM" id="Phobius"/>
    </source>
</evidence>
<evidence type="ECO:0000259" key="8">
    <source>
        <dbReference type="Pfam" id="PF26002"/>
    </source>
</evidence>
<comment type="caution">
    <text evidence="9">The sequence shown here is derived from an EMBL/GenBank/DDBJ whole genome shotgun (WGS) entry which is preliminary data.</text>
</comment>
<dbReference type="EMBL" id="JAAQTL010000001">
    <property type="protein sequence ID" value="NID14214.1"/>
    <property type="molecule type" value="Genomic_DNA"/>
</dbReference>
<dbReference type="InterPro" id="IPR006144">
    <property type="entry name" value="Secretion_HlyD_CS"/>
</dbReference>
<evidence type="ECO:0000256" key="6">
    <source>
        <dbReference type="ARBA" id="ARBA00023136"/>
    </source>
</evidence>
<evidence type="ECO:0000256" key="4">
    <source>
        <dbReference type="ARBA" id="ARBA00022692"/>
    </source>
</evidence>
<evidence type="ECO:0000256" key="2">
    <source>
        <dbReference type="ARBA" id="ARBA00009477"/>
    </source>
</evidence>
<evidence type="ECO:0000256" key="1">
    <source>
        <dbReference type="ARBA" id="ARBA00004167"/>
    </source>
</evidence>
<dbReference type="PRINTS" id="PR01490">
    <property type="entry name" value="RTXTOXIND"/>
</dbReference>
<sequence length="404" mass="45226">MANRKVNAVCKVSGPKGWWYVGWSVVLAALLILFLFAGSYTKRIVVTGFVSTDGGTIRILPLSSGVIERIHVTEGQSVKKGDVLFDISSMRHPSGGNETYQEIQKGLLEARRASLREDRRDATSLAENEGEALRKKLKIVRREIDENSNQQSLERVRIIIAKEAMQRHVELEKNGHVARTVVNARRDDVVARQSQLAALRRDGLALERMRTDTESEIQKRSISLKMELAAEARQDTELAQDGVRRDSEERHTIVATADGMLAAVAVNEGEQVTEAPLARLIPTKSHLIVNLYADSRSIGFVSRGQEVRVRLQAFPYQHFGQKKGIVTDVSAVPVLPNEVKGLASVSHEPLYRVKVRLNERTVDTKSGRRPINFGMTVEADIFLESRPVIQWLLEPFYGAIQRFS</sequence>
<feature type="transmembrane region" description="Helical" evidence="7">
    <location>
        <begin position="17"/>
        <end position="37"/>
    </location>
</feature>